<dbReference type="FunFam" id="3.40.50.10190:FF:000061">
    <property type="entry name" value="Transcription coactivator"/>
    <property type="match status" value="1"/>
</dbReference>
<sequence length="250" mass="27932">MLRAKAFKGANVFMSRKLVPPEIFDALHDALKQNGAEVFLCCDPSRSGPDDFHIISSPDHEKFEDLRAKGCNMLGPQCVFSCAKEHRALPKQGFTCCLAMDGVKVLASGFEVDEKGKVEKLVTSMGGVFLSKASLDVSFVIVKNVLAAKYKWAVHVLKKPVVTVDWLYQCWNEHRIVPQESFRVLSFSGLTICVTRIAADERKEMEKVIIQNGGKYSAELTKKCTHLISDISFLWFLSEKGVGFECMDML</sequence>
<dbReference type="InterPro" id="IPR059215">
    <property type="entry name" value="BRCT2_TopBP1-like"/>
</dbReference>
<dbReference type="Pfam" id="PF00533">
    <property type="entry name" value="BRCT"/>
    <property type="match status" value="1"/>
</dbReference>
<gene>
    <name evidence="3" type="ORF">PanWU01x14_154720</name>
</gene>
<evidence type="ECO:0000313" key="3">
    <source>
        <dbReference type="EMBL" id="PON60147.1"/>
    </source>
</evidence>
<dbReference type="GO" id="GO:0006270">
    <property type="term" value="P:DNA replication initiation"/>
    <property type="evidence" value="ECO:0007669"/>
    <property type="project" value="TreeGrafter"/>
</dbReference>
<keyword evidence="4" id="KW-1185">Reference proteome</keyword>
<dbReference type="CDD" id="cd17731">
    <property type="entry name" value="BRCT_TopBP1_rpt2_like"/>
    <property type="match status" value="1"/>
</dbReference>
<dbReference type="STRING" id="3476.A0A2P5CGH2"/>
<feature type="domain" description="BRCT" evidence="2">
    <location>
        <begin position="187"/>
        <end position="230"/>
    </location>
</feature>
<comment type="caution">
    <text evidence="3">The sequence shown here is derived from an EMBL/GenBank/DDBJ whole genome shotgun (WGS) entry which is preliminary data.</text>
</comment>
<proteinExistence type="predicted"/>
<dbReference type="InterPro" id="IPR036420">
    <property type="entry name" value="BRCT_dom_sf"/>
</dbReference>
<evidence type="ECO:0000313" key="4">
    <source>
        <dbReference type="Proteomes" id="UP000237105"/>
    </source>
</evidence>
<reference evidence="4" key="1">
    <citation type="submission" date="2016-06" db="EMBL/GenBank/DDBJ databases">
        <title>Parallel loss of symbiosis genes in relatives of nitrogen-fixing non-legume Parasponia.</title>
        <authorList>
            <person name="Van Velzen R."/>
            <person name="Holmer R."/>
            <person name="Bu F."/>
            <person name="Rutten L."/>
            <person name="Van Zeijl A."/>
            <person name="Liu W."/>
            <person name="Santuari L."/>
            <person name="Cao Q."/>
            <person name="Sharma T."/>
            <person name="Shen D."/>
            <person name="Roswanjaya Y."/>
            <person name="Wardhani T."/>
            <person name="Kalhor M.S."/>
            <person name="Jansen J."/>
            <person name="Van den Hoogen J."/>
            <person name="Gungor B."/>
            <person name="Hartog M."/>
            <person name="Hontelez J."/>
            <person name="Verver J."/>
            <person name="Yang W.-C."/>
            <person name="Schijlen E."/>
            <person name="Repin R."/>
            <person name="Schilthuizen M."/>
            <person name="Schranz E."/>
            <person name="Heidstra R."/>
            <person name="Miyata K."/>
            <person name="Fedorova E."/>
            <person name="Kohlen W."/>
            <person name="Bisseling T."/>
            <person name="Smit S."/>
            <person name="Geurts R."/>
        </authorList>
    </citation>
    <scope>NUCLEOTIDE SEQUENCE [LARGE SCALE GENOMIC DNA]</scope>
    <source>
        <strain evidence="4">cv. WU1-14</strain>
    </source>
</reference>
<evidence type="ECO:0000259" key="2">
    <source>
        <dbReference type="PROSITE" id="PS50172"/>
    </source>
</evidence>
<keyword evidence="1" id="KW-0677">Repeat</keyword>
<protein>
    <submittedName>
        <fullName evidence="3">BRCT domain containing protein</fullName>
    </submittedName>
</protein>
<evidence type="ECO:0000256" key="1">
    <source>
        <dbReference type="ARBA" id="ARBA00022737"/>
    </source>
</evidence>
<dbReference type="SUPFAM" id="SSF52113">
    <property type="entry name" value="BRCT domain"/>
    <property type="match status" value="2"/>
</dbReference>
<dbReference type="PANTHER" id="PTHR13561:SF20">
    <property type="entry name" value="DNA TOPOISOMERASE 2-BINDING PROTEIN 1"/>
    <property type="match status" value="1"/>
</dbReference>
<dbReference type="Proteomes" id="UP000237105">
    <property type="component" value="Unassembled WGS sequence"/>
</dbReference>
<dbReference type="GO" id="GO:0007095">
    <property type="term" value="P:mitotic G2 DNA damage checkpoint signaling"/>
    <property type="evidence" value="ECO:0007669"/>
    <property type="project" value="TreeGrafter"/>
</dbReference>
<organism evidence="3 4">
    <name type="scientific">Parasponia andersonii</name>
    <name type="common">Sponia andersonii</name>
    <dbReference type="NCBI Taxonomy" id="3476"/>
    <lineage>
        <taxon>Eukaryota</taxon>
        <taxon>Viridiplantae</taxon>
        <taxon>Streptophyta</taxon>
        <taxon>Embryophyta</taxon>
        <taxon>Tracheophyta</taxon>
        <taxon>Spermatophyta</taxon>
        <taxon>Magnoliopsida</taxon>
        <taxon>eudicotyledons</taxon>
        <taxon>Gunneridae</taxon>
        <taxon>Pentapetalae</taxon>
        <taxon>rosids</taxon>
        <taxon>fabids</taxon>
        <taxon>Rosales</taxon>
        <taxon>Cannabaceae</taxon>
        <taxon>Parasponia</taxon>
    </lineage>
</organism>
<dbReference type="SMART" id="SM00292">
    <property type="entry name" value="BRCT"/>
    <property type="match status" value="3"/>
</dbReference>
<dbReference type="OrthoDB" id="251770at2759"/>
<dbReference type="FunFam" id="3.40.50.10190:FF:000070">
    <property type="entry name" value="Transcription coactivator"/>
    <property type="match status" value="1"/>
</dbReference>
<dbReference type="CDD" id="cd00027">
    <property type="entry name" value="BRCT"/>
    <property type="match status" value="1"/>
</dbReference>
<dbReference type="Pfam" id="PF12738">
    <property type="entry name" value="PTCB-BRCT"/>
    <property type="match status" value="1"/>
</dbReference>
<dbReference type="AlphaFoldDB" id="A0A2P5CGH2"/>
<dbReference type="GO" id="GO:0033314">
    <property type="term" value="P:mitotic DNA replication checkpoint signaling"/>
    <property type="evidence" value="ECO:0007669"/>
    <property type="project" value="TreeGrafter"/>
</dbReference>
<accession>A0A2P5CGH2</accession>
<name>A0A2P5CGH2_PARAD</name>
<dbReference type="EMBL" id="JXTB01000133">
    <property type="protein sequence ID" value="PON60147.1"/>
    <property type="molecule type" value="Genomic_DNA"/>
</dbReference>
<dbReference type="PROSITE" id="PS50172">
    <property type="entry name" value="BRCT"/>
    <property type="match status" value="2"/>
</dbReference>
<dbReference type="PANTHER" id="PTHR13561">
    <property type="entry name" value="DNA REPLICATION REGULATOR DPB11-RELATED"/>
    <property type="match status" value="1"/>
</dbReference>
<dbReference type="InterPro" id="IPR001357">
    <property type="entry name" value="BRCT_dom"/>
</dbReference>
<dbReference type="Gene3D" id="3.40.50.10190">
    <property type="entry name" value="BRCT domain"/>
    <property type="match status" value="3"/>
</dbReference>
<feature type="domain" description="BRCT" evidence="2">
    <location>
        <begin position="100"/>
        <end position="184"/>
    </location>
</feature>